<sequence length="162" mass="19428">MGMAYQKWNEIVQIWRKKVLKRCDFPVLNFRLLKYIWRENDEILKVINQTVSKIPFACGPVVGIHVRRTDKIKEAKFFGLDDYMKWVENWFDVNEENYQNNHPIPSNCTNKRMLFVAADLPDIKHITKEIENKWGDKYEIYHGKVFRDKKQSIYISIALCNL</sequence>
<evidence type="ECO:0000256" key="1">
    <source>
        <dbReference type="ARBA" id="ARBA00022676"/>
    </source>
</evidence>
<dbReference type="AlphaFoldDB" id="A0A914L6Q8"/>
<dbReference type="PANTHER" id="PTHR13132">
    <property type="entry name" value="ALPHA- 1,6 -FUCOSYLTRANSFERASE"/>
    <property type="match status" value="1"/>
</dbReference>
<dbReference type="PANTHER" id="PTHR13132:SF29">
    <property type="entry name" value="ALPHA-(1,6)-FUCOSYLTRANSFERASE"/>
    <property type="match status" value="1"/>
</dbReference>
<proteinExistence type="inferred from homology"/>
<feature type="region of interest" description="Important for donor substrate binding" evidence="3">
    <location>
        <begin position="67"/>
        <end position="68"/>
    </location>
</feature>
<dbReference type="GO" id="GO:0006487">
    <property type="term" value="P:protein N-linked glycosylation"/>
    <property type="evidence" value="ECO:0007669"/>
    <property type="project" value="TreeGrafter"/>
</dbReference>
<organism evidence="5 6">
    <name type="scientific">Meloidogyne incognita</name>
    <name type="common">Southern root-knot nematode worm</name>
    <name type="synonym">Oxyuris incognita</name>
    <dbReference type="NCBI Taxonomy" id="6306"/>
    <lineage>
        <taxon>Eukaryota</taxon>
        <taxon>Metazoa</taxon>
        <taxon>Ecdysozoa</taxon>
        <taxon>Nematoda</taxon>
        <taxon>Chromadorea</taxon>
        <taxon>Rhabditida</taxon>
        <taxon>Tylenchina</taxon>
        <taxon>Tylenchomorpha</taxon>
        <taxon>Tylenchoidea</taxon>
        <taxon>Meloidogynidae</taxon>
        <taxon>Meloidogyninae</taxon>
        <taxon>Meloidogyne</taxon>
        <taxon>Meloidogyne incognita group</taxon>
    </lineage>
</organism>
<dbReference type="Pfam" id="PF19745">
    <property type="entry name" value="FUT8_N_cat"/>
    <property type="match status" value="1"/>
</dbReference>
<dbReference type="InterPro" id="IPR045573">
    <property type="entry name" value="Fut8_N_cat"/>
</dbReference>
<feature type="domain" description="GT23" evidence="4">
    <location>
        <begin position="1"/>
        <end position="162"/>
    </location>
</feature>
<evidence type="ECO:0000256" key="3">
    <source>
        <dbReference type="PROSITE-ProRule" id="PRU00992"/>
    </source>
</evidence>
<accession>A0A914L6Q8</accession>
<keyword evidence="2 3" id="KW-0808">Transferase</keyword>
<dbReference type="WBParaSite" id="Minc3s00294g09590">
    <property type="protein sequence ID" value="Minc3s00294g09590"/>
    <property type="gene ID" value="Minc3s00294g09590"/>
</dbReference>
<dbReference type="Proteomes" id="UP000887563">
    <property type="component" value="Unplaced"/>
</dbReference>
<comment type="similarity">
    <text evidence="3">Belongs to the glycosyltransferase 23 family.</text>
</comment>
<reference evidence="6" key="1">
    <citation type="submission" date="2022-11" db="UniProtKB">
        <authorList>
            <consortium name="WormBaseParasite"/>
        </authorList>
    </citation>
    <scope>IDENTIFICATION</scope>
</reference>
<evidence type="ECO:0000313" key="5">
    <source>
        <dbReference type="Proteomes" id="UP000887563"/>
    </source>
</evidence>
<protein>
    <submittedName>
        <fullName evidence="6">GT23 domain-containing protein</fullName>
    </submittedName>
</protein>
<evidence type="ECO:0000256" key="2">
    <source>
        <dbReference type="ARBA" id="ARBA00022679"/>
    </source>
</evidence>
<name>A0A914L6Q8_MELIC</name>
<dbReference type="InterPro" id="IPR027350">
    <property type="entry name" value="GT23_dom"/>
</dbReference>
<keyword evidence="5" id="KW-1185">Reference proteome</keyword>
<keyword evidence="1 3" id="KW-0328">Glycosyltransferase</keyword>
<dbReference type="Gene3D" id="3.40.50.11350">
    <property type="match status" value="1"/>
</dbReference>
<evidence type="ECO:0000313" key="6">
    <source>
        <dbReference type="WBParaSite" id="Minc3s00294g09590"/>
    </source>
</evidence>
<evidence type="ECO:0000259" key="4">
    <source>
        <dbReference type="PROSITE" id="PS51659"/>
    </source>
</evidence>
<dbReference type="GO" id="GO:0046921">
    <property type="term" value="F:alpha-(1-&gt;6)-fucosyltransferase activity"/>
    <property type="evidence" value="ECO:0007669"/>
    <property type="project" value="TreeGrafter"/>
</dbReference>
<dbReference type="PROSITE" id="PS51659">
    <property type="entry name" value="GT23"/>
    <property type="match status" value="1"/>
</dbReference>